<organism evidence="1 2">
    <name type="scientific">Panagrolaimus sp. PS1159</name>
    <dbReference type="NCBI Taxonomy" id="55785"/>
    <lineage>
        <taxon>Eukaryota</taxon>
        <taxon>Metazoa</taxon>
        <taxon>Ecdysozoa</taxon>
        <taxon>Nematoda</taxon>
        <taxon>Chromadorea</taxon>
        <taxon>Rhabditida</taxon>
        <taxon>Tylenchina</taxon>
        <taxon>Panagrolaimomorpha</taxon>
        <taxon>Panagrolaimoidea</taxon>
        <taxon>Panagrolaimidae</taxon>
        <taxon>Panagrolaimus</taxon>
    </lineage>
</organism>
<dbReference type="Proteomes" id="UP000887580">
    <property type="component" value="Unplaced"/>
</dbReference>
<proteinExistence type="predicted"/>
<evidence type="ECO:0000313" key="1">
    <source>
        <dbReference type="Proteomes" id="UP000887580"/>
    </source>
</evidence>
<reference evidence="2" key="1">
    <citation type="submission" date="2022-11" db="UniProtKB">
        <authorList>
            <consortium name="WormBaseParasite"/>
        </authorList>
    </citation>
    <scope>IDENTIFICATION</scope>
</reference>
<evidence type="ECO:0000313" key="2">
    <source>
        <dbReference type="WBParaSite" id="PS1159_v2.g18185.t1"/>
    </source>
</evidence>
<dbReference type="WBParaSite" id="PS1159_v2.g18185.t1">
    <property type="protein sequence ID" value="PS1159_v2.g18185.t1"/>
    <property type="gene ID" value="PS1159_v2.g18185"/>
</dbReference>
<protein>
    <submittedName>
        <fullName evidence="2">Uncharacterized protein</fullName>
    </submittedName>
</protein>
<accession>A0AC35FKB0</accession>
<name>A0AC35FKB0_9BILA</name>
<sequence>MDTSSKEKTIIDEIARCLDRLPTSSSNISPERLEQQRREHEERNRRRIEHVHNAVAESVTALRTEIKRIEGLIDEGISNRDIDAVTKLDHGEWKYAKQTIGDLKQSLDTPQLKSLRDNWQSAFDDLESNAFNVDAKVMKFNRRNEKEQRLLRNLAAFAEWIDLVEKDLVQIESRVDLELLERQAQLQKLKENCEKHQRLANKLELHKFQSEQQSAFAKEQTAKYRNILDRLNRMNLPPLKEISIDIRTDLPSTSLAAQSQLSIASTSSFGSHIEKEEDLESDLASVHSEVIRKESERTAHPLPTLATPHEEADLLRQVASNPKGPKPMDDIRQAIATICEQLRGIRDFYEMLPLKPVERAEHDVPQLNEIIATATTASKHLAKITYASRKSPSDHTLLESLTNDLRGEITAAKNLVENLESEIQDERQLQLNYNQIMIDLNKIEADVRAAAEKGVRPKVKDDLRTIELEMDVLRRLCKKPRRYIASSIDGSPLSTPTRRRRIVLKITNSVLTIIKVVEEQLSRSLQSKERPALQSSELSPTLQGIYDNLRNIQQKMEEDVSPPISAQPSFENGDEPVDIAKLIEQAEDIKYNLEKLSTVDEAIEEPEQYALLIKASREGRSGLEQILTKIDEAPDTPETVQEYRNRVVDLVQSLLNLEDQLIHKLKRSADIHDKYKIALEKTNDAKEAAEEVLHEINPSATSLHHVQNTIKTVLKDAEELGKTQINLPLAADLQTKCKELQAISEYVNKKLQENDELKHLVEQAQGIISKWETKAKDLEEKALMDIETAKQEEKVLKGVSNDMDELQALQNKIEKLSPNDTVIQDIITAQSTMQNIAKTLEDEIKNELEQISKQNDLQETLATIADDE</sequence>